<dbReference type="InterPro" id="IPR023005">
    <property type="entry name" value="Nucleoside_diP_kinase_AS"/>
</dbReference>
<keyword evidence="5 10" id="KW-0418">Kinase</keyword>
<dbReference type="PANTHER" id="PTHR46956">
    <property type="entry name" value="NUCLEOSIDE DIPHOSPHATE KINASE 6"/>
    <property type="match status" value="1"/>
</dbReference>
<evidence type="ECO:0000256" key="2">
    <source>
        <dbReference type="ARBA" id="ARBA00022679"/>
    </source>
</evidence>
<dbReference type="OMA" id="YHRLTSF"/>
<comment type="cofactor">
    <cofactor evidence="1">
        <name>Mg(2+)</name>
        <dbReference type="ChEBI" id="CHEBI:18420"/>
    </cofactor>
</comment>
<accession>C1BVQ7</accession>
<dbReference type="EMBL" id="HACA01012508">
    <property type="protein sequence ID" value="CDW29869.1"/>
    <property type="molecule type" value="Transcribed_RNA"/>
</dbReference>
<dbReference type="InterPro" id="IPR001564">
    <property type="entry name" value="Nucleoside_diP_kinase"/>
</dbReference>
<evidence type="ECO:0000256" key="5">
    <source>
        <dbReference type="ARBA" id="ARBA00022777"/>
    </source>
</evidence>
<evidence type="ECO:0000256" key="9">
    <source>
        <dbReference type="RuleBase" id="RU004011"/>
    </source>
</evidence>
<dbReference type="PROSITE" id="PS00469">
    <property type="entry name" value="NDPK"/>
    <property type="match status" value="1"/>
</dbReference>
<dbReference type="GO" id="GO:0004550">
    <property type="term" value="F:nucleoside diphosphate kinase activity"/>
    <property type="evidence" value="ECO:0007669"/>
    <property type="project" value="UniProtKB-EC"/>
</dbReference>
<gene>
    <name evidence="12" type="primary">NDK6</name>
    <name evidence="13" type="ORF">LSAA_13877</name>
</gene>
<dbReference type="EMBL" id="BT120688">
    <property type="protein sequence ID" value="ADD24328.1"/>
    <property type="molecule type" value="mRNA"/>
</dbReference>
<keyword evidence="4 10" id="KW-0547">Nucleotide-binding</keyword>
<dbReference type="PRINTS" id="PR01243">
    <property type="entry name" value="NUCDPKINASE"/>
</dbReference>
<evidence type="ECO:0000256" key="7">
    <source>
        <dbReference type="ARBA" id="ARBA00022842"/>
    </source>
</evidence>
<evidence type="ECO:0000313" key="12">
    <source>
        <dbReference type="EMBL" id="ACO13110.1"/>
    </source>
</evidence>
<feature type="domain" description="Nucleoside diphosphate kinase-like" evidence="11">
    <location>
        <begin position="6"/>
        <end position="149"/>
    </location>
</feature>
<dbReference type="EMBL" id="BT078686">
    <property type="protein sequence ID" value="ACO13110.1"/>
    <property type="molecule type" value="mRNA"/>
</dbReference>
<keyword evidence="6 10" id="KW-0067">ATP-binding</keyword>
<evidence type="ECO:0000256" key="6">
    <source>
        <dbReference type="ARBA" id="ARBA00022840"/>
    </source>
</evidence>
<evidence type="ECO:0000256" key="8">
    <source>
        <dbReference type="PROSITE-ProRule" id="PRU00706"/>
    </source>
</evidence>
<dbReference type="EC" id="2.7.4.6" evidence="10"/>
<dbReference type="SUPFAM" id="SSF54919">
    <property type="entry name" value="Nucleoside diphosphate kinase, NDK"/>
    <property type="match status" value="1"/>
</dbReference>
<dbReference type="SMART" id="SM00562">
    <property type="entry name" value="NDK"/>
    <property type="match status" value="1"/>
</dbReference>
<evidence type="ECO:0000259" key="11">
    <source>
        <dbReference type="SMART" id="SM00562"/>
    </source>
</evidence>
<feature type="binding site" evidence="8">
    <location>
        <position position="113"/>
    </location>
    <ligand>
        <name>ATP</name>
        <dbReference type="ChEBI" id="CHEBI:30616"/>
    </ligand>
</feature>
<proteinExistence type="evidence at transcript level"/>
<reference evidence="14" key="2">
    <citation type="submission" date="2014-05" db="EMBL/GenBank/DDBJ databases">
        <authorList>
            <person name="Chronopoulou M."/>
        </authorList>
    </citation>
    <scope>NUCLEOTIDE SEQUENCE</scope>
    <source>
        <tissue evidence="14">Whole organism</tissue>
    </source>
</reference>
<reference evidence="12" key="1">
    <citation type="submission" date="2009-06" db="EMBL/GenBank/DDBJ databases">
        <title>Lepeophtheirus salmonis ESTs and full-length cDNAs.</title>
        <authorList>
            <person name="Yasuike M."/>
            <person name="von Schalburg K."/>
            <person name="Cooper G."/>
            <person name="Leong J."/>
            <person name="Jones S.R.M."/>
            <person name="Koop B.F."/>
        </authorList>
    </citation>
    <scope>NUCLEOTIDE SEQUENCE</scope>
    <source>
        <strain evidence="12">Pacific form</strain>
        <tissue evidence="12">Whole</tissue>
    </source>
</reference>
<evidence type="ECO:0000313" key="14">
    <source>
        <dbReference type="EMBL" id="CDW29869.1"/>
    </source>
</evidence>
<evidence type="ECO:0000256" key="3">
    <source>
        <dbReference type="ARBA" id="ARBA00022723"/>
    </source>
</evidence>
<dbReference type="InterPro" id="IPR037994">
    <property type="entry name" value="NDPk6"/>
</dbReference>
<dbReference type="InterPro" id="IPR036850">
    <property type="entry name" value="NDK-like_dom_sf"/>
</dbReference>
<dbReference type="Proteomes" id="UP000675881">
    <property type="component" value="Chromosome 8"/>
</dbReference>
<dbReference type="Gene3D" id="3.30.70.141">
    <property type="entry name" value="Nucleoside diphosphate kinase-like domain"/>
    <property type="match status" value="1"/>
</dbReference>
<feature type="binding site" evidence="8">
    <location>
        <position position="99"/>
    </location>
    <ligand>
        <name>ATP</name>
        <dbReference type="ChEBI" id="CHEBI:30616"/>
    </ligand>
</feature>
<dbReference type="AlphaFoldDB" id="C1BVQ7"/>
<comment type="catalytic activity">
    <reaction evidence="10">
        <text>a 2'-deoxyribonucleoside 5'-diphosphate + ATP = a 2'-deoxyribonucleoside 5'-triphosphate + ADP</text>
        <dbReference type="Rhea" id="RHEA:44640"/>
        <dbReference type="ChEBI" id="CHEBI:30616"/>
        <dbReference type="ChEBI" id="CHEBI:61560"/>
        <dbReference type="ChEBI" id="CHEBI:73316"/>
        <dbReference type="ChEBI" id="CHEBI:456216"/>
        <dbReference type="EC" id="2.7.4.6"/>
    </reaction>
</comment>
<protein>
    <recommendedName>
        <fullName evidence="10">Nucleoside diphosphate kinase</fullName>
        <ecNumber evidence="10">2.7.4.6</ecNumber>
    </recommendedName>
</protein>
<dbReference type="PROSITE" id="PS51374">
    <property type="entry name" value="NDPK_LIKE"/>
    <property type="match status" value="1"/>
</dbReference>
<name>C1BVQ7_LEPSM</name>
<dbReference type="Pfam" id="PF00334">
    <property type="entry name" value="NDK"/>
    <property type="match status" value="1"/>
</dbReference>
<evidence type="ECO:0000256" key="1">
    <source>
        <dbReference type="ARBA" id="ARBA00001946"/>
    </source>
</evidence>
<feature type="binding site" evidence="8">
    <location>
        <position position="14"/>
    </location>
    <ligand>
        <name>ATP</name>
        <dbReference type="ChEBI" id="CHEBI:30616"/>
    </ligand>
</feature>
<keyword evidence="15" id="KW-1185">Reference proteome</keyword>
<dbReference type="GO" id="GO:0006241">
    <property type="term" value="P:CTP biosynthetic process"/>
    <property type="evidence" value="ECO:0007669"/>
    <property type="project" value="InterPro"/>
</dbReference>
<keyword evidence="3" id="KW-0479">Metal-binding</keyword>
<dbReference type="EMBL" id="HG994587">
    <property type="protein sequence ID" value="CAF3012894.1"/>
    <property type="molecule type" value="Genomic_DNA"/>
</dbReference>
<evidence type="ECO:0000313" key="13">
    <source>
        <dbReference type="EMBL" id="CAF3012894.1"/>
    </source>
</evidence>
<keyword evidence="2 10" id="KW-0808">Transferase</keyword>
<feature type="binding site" evidence="8">
    <location>
        <position position="93"/>
    </location>
    <ligand>
        <name>ATP</name>
        <dbReference type="ChEBI" id="CHEBI:30616"/>
    </ligand>
</feature>
<dbReference type="OrthoDB" id="25346at2759"/>
<reference evidence="13" key="3">
    <citation type="submission" date="2021-02" db="EMBL/GenBank/DDBJ databases">
        <authorList>
            <person name="Bekaert M."/>
        </authorList>
    </citation>
    <scope>NUCLEOTIDE SEQUENCE</scope>
    <source>
        <strain evidence="13">IoA-00</strain>
    </source>
</reference>
<feature type="active site" description="Pros-phosphohistidine intermediate" evidence="8">
    <location>
        <position position="126"/>
    </location>
</feature>
<evidence type="ECO:0000256" key="10">
    <source>
        <dbReference type="RuleBase" id="RU004013"/>
    </source>
</evidence>
<sequence>MNTKTISLTLAIIKPDIAKIPYIVQSIRHRILDSGFVVLRSASFKVPTNDVRRFYSEHEGKFFYNRLTTFMSSGTSHLHVLGHTEDNAISLWRELMGPTKVFRTRYEKPNTIRGKYGLTDTRNGVHGSDSVENACREISLFFPDFDFEKCGRFTKEDSLLFDVDNFVHYPVSK</sequence>
<feature type="binding site" evidence="8">
    <location>
        <position position="63"/>
    </location>
    <ligand>
        <name>ATP</name>
        <dbReference type="ChEBI" id="CHEBI:30616"/>
    </ligand>
</feature>
<dbReference type="GO" id="GO:0006228">
    <property type="term" value="P:UTP biosynthetic process"/>
    <property type="evidence" value="ECO:0007669"/>
    <property type="project" value="InterPro"/>
</dbReference>
<evidence type="ECO:0000313" key="15">
    <source>
        <dbReference type="Proteomes" id="UP000675881"/>
    </source>
</evidence>
<feature type="binding site" evidence="8">
    <location>
        <position position="123"/>
    </location>
    <ligand>
        <name>ATP</name>
        <dbReference type="ChEBI" id="CHEBI:30616"/>
    </ligand>
</feature>
<dbReference type="InterPro" id="IPR034907">
    <property type="entry name" value="NDK-like_dom"/>
</dbReference>
<dbReference type="PANTHER" id="PTHR46956:SF1">
    <property type="entry name" value="NUCLEOSIDE DIPHOSPHATE KINASE 6"/>
    <property type="match status" value="1"/>
</dbReference>
<keyword evidence="7" id="KW-0460">Magnesium</keyword>
<dbReference type="GO" id="GO:0005524">
    <property type="term" value="F:ATP binding"/>
    <property type="evidence" value="ECO:0007669"/>
    <property type="project" value="UniProtKB-KW"/>
</dbReference>
<organism evidence="12">
    <name type="scientific">Lepeophtheirus salmonis</name>
    <name type="common">Salmon louse</name>
    <name type="synonym">Caligus salmonis</name>
    <dbReference type="NCBI Taxonomy" id="72036"/>
    <lineage>
        <taxon>Eukaryota</taxon>
        <taxon>Metazoa</taxon>
        <taxon>Ecdysozoa</taxon>
        <taxon>Arthropoda</taxon>
        <taxon>Crustacea</taxon>
        <taxon>Multicrustacea</taxon>
        <taxon>Hexanauplia</taxon>
        <taxon>Copepoda</taxon>
        <taxon>Siphonostomatoida</taxon>
        <taxon>Caligidae</taxon>
        <taxon>Lepeophtheirus</taxon>
    </lineage>
</organism>
<comment type="similarity">
    <text evidence="8 9">Belongs to the NDK family.</text>
</comment>
<dbReference type="GO" id="GO:0006183">
    <property type="term" value="P:GTP biosynthetic process"/>
    <property type="evidence" value="ECO:0007669"/>
    <property type="project" value="InterPro"/>
</dbReference>
<evidence type="ECO:0000256" key="4">
    <source>
        <dbReference type="ARBA" id="ARBA00022741"/>
    </source>
</evidence>
<dbReference type="GO" id="GO:0046872">
    <property type="term" value="F:metal ion binding"/>
    <property type="evidence" value="ECO:0007669"/>
    <property type="project" value="UniProtKB-KW"/>
</dbReference>